<feature type="domain" description="Cyclin-D1-binding protein 1-like C-terminal" evidence="9">
    <location>
        <begin position="219"/>
        <end position="327"/>
    </location>
</feature>
<evidence type="ECO:0000256" key="2">
    <source>
        <dbReference type="ARBA" id="ARBA00004496"/>
    </source>
</evidence>
<dbReference type="Proteomes" id="UP000813462">
    <property type="component" value="Unassembled WGS sequence"/>
</dbReference>
<gene>
    <name evidence="10" type="ORF">FEM48_Zijuj10G0135600</name>
</gene>
<feature type="domain" description="Cyclin-D1-binding protein 1-like N-terminal" evidence="8">
    <location>
        <begin position="42"/>
        <end position="197"/>
    </location>
</feature>
<dbReference type="Pfam" id="PF20936">
    <property type="entry name" value="GCIP_C"/>
    <property type="match status" value="1"/>
</dbReference>
<comment type="caution">
    <text evidence="10">The sequence shown here is derived from an EMBL/GenBank/DDBJ whole genome shotgun (WGS) entry which is preliminary data.</text>
</comment>
<evidence type="ECO:0000313" key="11">
    <source>
        <dbReference type="Proteomes" id="UP000813462"/>
    </source>
</evidence>
<keyword evidence="6" id="KW-0131">Cell cycle</keyword>
<dbReference type="Gene3D" id="1.20.1410.10">
    <property type="entry name" value="I/LWEQ domain"/>
    <property type="match status" value="1"/>
</dbReference>
<dbReference type="GO" id="GO:0005634">
    <property type="term" value="C:nucleus"/>
    <property type="evidence" value="ECO:0007669"/>
    <property type="project" value="UniProtKB-SubCell"/>
</dbReference>
<keyword evidence="4" id="KW-0963">Cytoplasm</keyword>
<dbReference type="GO" id="GO:0005737">
    <property type="term" value="C:cytoplasm"/>
    <property type="evidence" value="ECO:0007669"/>
    <property type="project" value="UniProtKB-SubCell"/>
</dbReference>
<feature type="compositionally biased region" description="Polar residues" evidence="7">
    <location>
        <begin position="205"/>
        <end position="214"/>
    </location>
</feature>
<feature type="region of interest" description="Disordered" evidence="7">
    <location>
        <begin position="196"/>
        <end position="235"/>
    </location>
</feature>
<dbReference type="Pfam" id="PF13324">
    <property type="entry name" value="GCIP_N"/>
    <property type="match status" value="1"/>
</dbReference>
<comment type="similarity">
    <text evidence="3">Belongs to the CCNDBP1 family.</text>
</comment>
<evidence type="ECO:0000259" key="8">
    <source>
        <dbReference type="Pfam" id="PF13324"/>
    </source>
</evidence>
<comment type="subcellular location">
    <subcellularLocation>
        <location evidence="2">Cytoplasm</location>
    </subcellularLocation>
    <subcellularLocation>
        <location evidence="1">Nucleus</location>
    </subcellularLocation>
</comment>
<keyword evidence="5" id="KW-0539">Nucleus</keyword>
<proteinExistence type="inferred from homology"/>
<evidence type="ECO:0000256" key="1">
    <source>
        <dbReference type="ARBA" id="ARBA00004123"/>
    </source>
</evidence>
<evidence type="ECO:0000256" key="6">
    <source>
        <dbReference type="ARBA" id="ARBA00023306"/>
    </source>
</evidence>
<dbReference type="PANTHER" id="PTHR15492:SF1">
    <property type="entry name" value="CYCLIN-D1-BINDING PROTEIN 1"/>
    <property type="match status" value="1"/>
</dbReference>
<feature type="compositionally biased region" description="Acidic residues" evidence="7">
    <location>
        <begin position="218"/>
        <end position="231"/>
    </location>
</feature>
<evidence type="ECO:0000313" key="10">
    <source>
        <dbReference type="EMBL" id="KAH7516442.1"/>
    </source>
</evidence>
<name>A0A978UNP0_ZIZJJ</name>
<reference evidence="10" key="1">
    <citation type="journal article" date="2021" name="Front. Plant Sci.">
        <title>Chromosome-Scale Genome Assembly for Chinese Sour Jujube and Insights Into Its Genome Evolution and Domestication Signature.</title>
        <authorList>
            <person name="Shen L.-Y."/>
            <person name="Luo H."/>
            <person name="Wang X.-L."/>
            <person name="Wang X.-M."/>
            <person name="Qiu X.-J."/>
            <person name="Liu H."/>
            <person name="Zhou S.-S."/>
            <person name="Jia K.-H."/>
            <person name="Nie S."/>
            <person name="Bao Y.-T."/>
            <person name="Zhang R.-G."/>
            <person name="Yun Q.-Z."/>
            <person name="Chai Y.-H."/>
            <person name="Lu J.-Y."/>
            <person name="Li Y."/>
            <person name="Zhao S.-W."/>
            <person name="Mao J.-F."/>
            <person name="Jia S.-G."/>
            <person name="Mao Y.-M."/>
        </authorList>
    </citation>
    <scope>NUCLEOTIDE SEQUENCE</scope>
    <source>
        <strain evidence="10">AT0</strain>
        <tissue evidence="10">Leaf</tissue>
    </source>
</reference>
<evidence type="ECO:0000256" key="5">
    <source>
        <dbReference type="ARBA" id="ARBA00023242"/>
    </source>
</evidence>
<dbReference type="AlphaFoldDB" id="A0A978UNP0"/>
<dbReference type="EMBL" id="JAEACU010000010">
    <property type="protein sequence ID" value="KAH7516442.1"/>
    <property type="molecule type" value="Genomic_DNA"/>
</dbReference>
<accession>A0A978UNP0</accession>
<organism evidence="10 11">
    <name type="scientific">Ziziphus jujuba var. spinosa</name>
    <dbReference type="NCBI Taxonomy" id="714518"/>
    <lineage>
        <taxon>Eukaryota</taxon>
        <taxon>Viridiplantae</taxon>
        <taxon>Streptophyta</taxon>
        <taxon>Embryophyta</taxon>
        <taxon>Tracheophyta</taxon>
        <taxon>Spermatophyta</taxon>
        <taxon>Magnoliopsida</taxon>
        <taxon>eudicotyledons</taxon>
        <taxon>Gunneridae</taxon>
        <taxon>Pentapetalae</taxon>
        <taxon>rosids</taxon>
        <taxon>fabids</taxon>
        <taxon>Rosales</taxon>
        <taxon>Rhamnaceae</taxon>
        <taxon>Paliureae</taxon>
        <taxon>Ziziphus</taxon>
    </lineage>
</organism>
<dbReference type="PANTHER" id="PTHR15492">
    <property type="entry name" value="CYCLIN D1-BINDING PROTEIN 1"/>
    <property type="match status" value="1"/>
</dbReference>
<evidence type="ECO:0000256" key="3">
    <source>
        <dbReference type="ARBA" id="ARBA00008940"/>
    </source>
</evidence>
<dbReference type="InterPro" id="IPR026907">
    <property type="entry name" value="GCIP-like"/>
</dbReference>
<protein>
    <recommendedName>
        <fullName evidence="12">Cyclin-D1-binding protein 1 homolog</fullName>
    </recommendedName>
</protein>
<evidence type="ECO:0000259" key="9">
    <source>
        <dbReference type="Pfam" id="PF20936"/>
    </source>
</evidence>
<dbReference type="InterPro" id="IPR049317">
    <property type="entry name" value="GCIP-like_N"/>
</dbReference>
<evidence type="ECO:0000256" key="7">
    <source>
        <dbReference type="SAM" id="MobiDB-lite"/>
    </source>
</evidence>
<sequence length="377" mass="41048">MGRAEREELSRSLNSHLNTIHETFQVLDQTPASTLEKVSWEEVIRMGDQVSKQATTVGMLWTGETLEVKALEENMKAYFNMLQGFLLLSHGSTVGAGPTLTSCVHASVKQVVDCTFKLFKESVSLYGSLSLSLSLSLMRASNSDRKLSIPTLVGAVWEACSALKKTPATNITAIGRAMTQVAVSIKDVVREMRELKPGSYDTTDEASNQNSTKTEGGALDDDDESGGDDLGNDLSPEEMKVAQSAIGVVSETLVVIKELIRSITSLLKQEKPADNGDFVNSLENLLKQCQAIGIQIDELGACLYPPQEIHALKTAVDKISSIINDMLVEVESIKGTSETFLQACSGLRDSLRQFKSELGCNYMVDLEVDMQKVVLDN</sequence>
<dbReference type="InterPro" id="IPR049318">
    <property type="entry name" value="GCIP_C"/>
</dbReference>
<evidence type="ECO:0000256" key="4">
    <source>
        <dbReference type="ARBA" id="ARBA00022490"/>
    </source>
</evidence>
<evidence type="ECO:0008006" key="12">
    <source>
        <dbReference type="Google" id="ProtNLM"/>
    </source>
</evidence>